<keyword evidence="1" id="KW-0812">Transmembrane</keyword>
<feature type="transmembrane region" description="Helical" evidence="1">
    <location>
        <begin position="183"/>
        <end position="202"/>
    </location>
</feature>
<gene>
    <name evidence="3" type="ORF">CLV62_10179</name>
</gene>
<dbReference type="GO" id="GO:0016747">
    <property type="term" value="F:acyltransferase activity, transferring groups other than amino-acyl groups"/>
    <property type="evidence" value="ECO:0007669"/>
    <property type="project" value="InterPro"/>
</dbReference>
<evidence type="ECO:0000259" key="2">
    <source>
        <dbReference type="Pfam" id="PF01757"/>
    </source>
</evidence>
<feature type="transmembrane region" description="Helical" evidence="1">
    <location>
        <begin position="89"/>
        <end position="110"/>
    </location>
</feature>
<feature type="transmembrane region" description="Helical" evidence="1">
    <location>
        <begin position="271"/>
        <end position="289"/>
    </location>
</feature>
<feature type="transmembrane region" description="Helical" evidence="1">
    <location>
        <begin position="214"/>
        <end position="233"/>
    </location>
</feature>
<accession>A0A2V3Q0J4</accession>
<keyword evidence="3" id="KW-0808">Transferase</keyword>
<feature type="transmembrane region" description="Helical" evidence="1">
    <location>
        <begin position="156"/>
        <end position="177"/>
    </location>
</feature>
<keyword evidence="4" id="KW-1185">Reference proteome</keyword>
<reference evidence="3 4" key="1">
    <citation type="submission" date="2018-03" db="EMBL/GenBank/DDBJ databases">
        <title>Genomic Encyclopedia of Archaeal and Bacterial Type Strains, Phase II (KMG-II): from individual species to whole genera.</title>
        <authorList>
            <person name="Goeker M."/>
        </authorList>
    </citation>
    <scope>NUCLEOTIDE SEQUENCE [LARGE SCALE GENOMIC DNA]</scope>
    <source>
        <strain evidence="3 4">DSM 100214</strain>
    </source>
</reference>
<comment type="caution">
    <text evidence="3">The sequence shown here is derived from an EMBL/GenBank/DDBJ whole genome shotgun (WGS) entry which is preliminary data.</text>
</comment>
<feature type="transmembrane region" description="Helical" evidence="1">
    <location>
        <begin position="130"/>
        <end position="149"/>
    </location>
</feature>
<feature type="transmembrane region" description="Helical" evidence="1">
    <location>
        <begin position="239"/>
        <end position="259"/>
    </location>
</feature>
<protein>
    <submittedName>
        <fullName evidence="3">Surface polysaccharide O-acyltransferase-like enzyme</fullName>
    </submittedName>
</protein>
<feature type="transmembrane region" description="Helical" evidence="1">
    <location>
        <begin position="309"/>
        <end position="330"/>
    </location>
</feature>
<keyword evidence="3" id="KW-0012">Acyltransferase</keyword>
<dbReference type="Proteomes" id="UP000247973">
    <property type="component" value="Unassembled WGS sequence"/>
</dbReference>
<evidence type="ECO:0000256" key="1">
    <source>
        <dbReference type="SAM" id="Phobius"/>
    </source>
</evidence>
<dbReference type="AlphaFoldDB" id="A0A2V3Q0J4"/>
<dbReference type="InterPro" id="IPR002656">
    <property type="entry name" value="Acyl_transf_3_dom"/>
</dbReference>
<organism evidence="3 4">
    <name type="scientific">Dysgonomonas alginatilytica</name>
    <dbReference type="NCBI Taxonomy" id="1605892"/>
    <lineage>
        <taxon>Bacteria</taxon>
        <taxon>Pseudomonadati</taxon>
        <taxon>Bacteroidota</taxon>
        <taxon>Bacteroidia</taxon>
        <taxon>Bacteroidales</taxon>
        <taxon>Dysgonomonadaceae</taxon>
        <taxon>Dysgonomonas</taxon>
    </lineage>
</organism>
<sequence length="361" mass="41541">MNRFILSKYHSYKVNHMEKKPVGIKNRESNIELLRIVLMLMIITHHLIVHSGLAKNALFISMDVFTIIAVNCFVFISGYYGIKFKAKTLLSFIVQAVFYSVATYLIYHAFISTEDYSTKELIHSFFPVTYVRWWFLSAFLGVYILSPFINKGIDSLNIYQSGFILIALLYLNCSYPVTKYNFYSGDGCTFFNLLCIYILARFCSKYIKDIKKPLILYICTYLLTLLLIYILLANSYADIAWRLIAYSSPLVILGAVLFFYTFRKIKIKSNVINKIAPLCFGVYLIHDTADTRSLIKGFIEQINNAVTNPLIMGLTVIGIAILIFIVCASIEKIRQIIFNPIIDAIDKKRSVLFLKIEKYNV</sequence>
<feature type="transmembrane region" description="Helical" evidence="1">
    <location>
        <begin position="59"/>
        <end position="82"/>
    </location>
</feature>
<name>A0A2V3Q0J4_9BACT</name>
<feature type="transmembrane region" description="Helical" evidence="1">
    <location>
        <begin position="33"/>
        <end position="53"/>
    </location>
</feature>
<proteinExistence type="predicted"/>
<dbReference type="Pfam" id="PF01757">
    <property type="entry name" value="Acyl_transf_3"/>
    <property type="match status" value="1"/>
</dbReference>
<evidence type="ECO:0000313" key="3">
    <source>
        <dbReference type="EMBL" id="PXV68815.1"/>
    </source>
</evidence>
<feature type="domain" description="Acyltransferase 3" evidence="2">
    <location>
        <begin position="30"/>
        <end position="324"/>
    </location>
</feature>
<dbReference type="EMBL" id="QICL01000001">
    <property type="protein sequence ID" value="PXV68815.1"/>
    <property type="molecule type" value="Genomic_DNA"/>
</dbReference>
<evidence type="ECO:0000313" key="4">
    <source>
        <dbReference type="Proteomes" id="UP000247973"/>
    </source>
</evidence>
<keyword evidence="1" id="KW-0472">Membrane</keyword>
<keyword evidence="1" id="KW-1133">Transmembrane helix</keyword>